<reference evidence="3" key="1">
    <citation type="submission" date="2018-01" db="EMBL/GenBank/DDBJ databases">
        <title>Testimony of 'menage a trois' revealed by the proteome of Megavirus virophage.</title>
        <authorList>
            <person name="Jeudy S."/>
            <person name="Bertaux L."/>
            <person name="Alempic J.-M."/>
            <person name="Lartigue A."/>
            <person name="Legendre M."/>
            <person name="Philippe N."/>
            <person name="Beucher L."/>
            <person name="Biondi E."/>
            <person name="Juul S."/>
            <person name="Turner D."/>
            <person name="Coute Y."/>
            <person name="Claverie J.-M."/>
            <person name="Abergel C."/>
        </authorList>
    </citation>
    <scope>NUCLEOTIDE SEQUENCE [LARGE SCALE GENOMIC DNA]</scope>
</reference>
<gene>
    <name evidence="2" type="ORF">mc_161</name>
</gene>
<dbReference type="Proteomes" id="UP000289600">
    <property type="component" value="Segment"/>
</dbReference>
<evidence type="ECO:0000313" key="3">
    <source>
        <dbReference type="Proteomes" id="UP000289600"/>
    </source>
</evidence>
<proteinExistence type="predicted"/>
<evidence type="ECO:0000313" key="2">
    <source>
        <dbReference type="EMBL" id="AVL94547.1"/>
    </source>
</evidence>
<sequence length="183" mass="21321">MSSITYKTILESKPVVGSSGSIEIPIIRCVTPAFTRKTQNSKIIRRCGIALLDKDDNVLIVKQNNYIGKWGFPKGHMEKEDNGIRSKCAVREFLEEVNVTVSSLNCTILQECRYRYTRDRDDFEITIYVLKSEKSHTDIETNISIELSSLKWIQYSELKEQFRRNRNDFNVSVYTVVEEYVQY</sequence>
<dbReference type="InterPro" id="IPR015797">
    <property type="entry name" value="NUDIX_hydrolase-like_dom_sf"/>
</dbReference>
<dbReference type="EMBL" id="MG807320">
    <property type="protein sequence ID" value="AVL94547.1"/>
    <property type="molecule type" value="Genomic_DNA"/>
</dbReference>
<dbReference type="GO" id="GO:0006402">
    <property type="term" value="P:mRNA catabolic process"/>
    <property type="evidence" value="ECO:0007669"/>
    <property type="project" value="TreeGrafter"/>
</dbReference>
<accession>A0A2P1EL01</accession>
<dbReference type="PANTHER" id="PTHR23114">
    <property type="entry name" value="M7GPPPN-MRNA HYDROLASE"/>
    <property type="match status" value="1"/>
</dbReference>
<name>A0A2P1EL01_9VIRU</name>
<keyword evidence="3" id="KW-1185">Reference proteome</keyword>
<protein>
    <submittedName>
        <fullName evidence="2">NUDIX hydrolase domain protein</fullName>
    </submittedName>
</protein>
<feature type="domain" description="Nudix hydrolase" evidence="1">
    <location>
        <begin position="42"/>
        <end position="175"/>
    </location>
</feature>
<organism evidence="2 3">
    <name type="scientific">Moumouvirus australiensis</name>
    <dbReference type="NCBI Taxonomy" id="2109587"/>
    <lineage>
        <taxon>Viruses</taxon>
        <taxon>Varidnaviria</taxon>
        <taxon>Bamfordvirae</taxon>
        <taxon>Nucleocytoviricota</taxon>
        <taxon>Megaviricetes</taxon>
        <taxon>Imitervirales</taxon>
        <taxon>Mimiviridae</taxon>
        <taxon>Megamimivirinae</taxon>
        <taxon>Moumouvirus</taxon>
        <taxon>Moumouvirus australiense</taxon>
    </lineage>
</organism>
<dbReference type="PROSITE" id="PS51462">
    <property type="entry name" value="NUDIX"/>
    <property type="match status" value="1"/>
</dbReference>
<dbReference type="Pfam" id="PF00293">
    <property type="entry name" value="NUDIX"/>
    <property type="match status" value="1"/>
</dbReference>
<dbReference type="GO" id="GO:0034353">
    <property type="term" value="F:mRNA 5'-diphosphatase activity"/>
    <property type="evidence" value="ECO:0007669"/>
    <property type="project" value="TreeGrafter"/>
</dbReference>
<dbReference type="Gene3D" id="3.90.79.10">
    <property type="entry name" value="Nucleoside Triphosphate Pyrophosphohydrolase"/>
    <property type="match status" value="1"/>
</dbReference>
<dbReference type="PANTHER" id="PTHR23114:SF17">
    <property type="entry name" value="M7GPPPN-MRNA HYDROLASE"/>
    <property type="match status" value="1"/>
</dbReference>
<dbReference type="SUPFAM" id="SSF55811">
    <property type="entry name" value="Nudix"/>
    <property type="match status" value="1"/>
</dbReference>
<evidence type="ECO:0000259" key="1">
    <source>
        <dbReference type="PROSITE" id="PS51462"/>
    </source>
</evidence>
<keyword evidence="2" id="KW-0378">Hydrolase</keyword>
<dbReference type="InterPro" id="IPR000086">
    <property type="entry name" value="NUDIX_hydrolase_dom"/>
</dbReference>